<dbReference type="RefSeq" id="WP_006780972.1">
    <property type="nucleotide sequence ID" value="NZ_CP040506.1"/>
</dbReference>
<organism evidence="1 2">
    <name type="scientific">Hungatella hathewayi WAL-18680</name>
    <dbReference type="NCBI Taxonomy" id="742737"/>
    <lineage>
        <taxon>Bacteria</taxon>
        <taxon>Bacillati</taxon>
        <taxon>Bacillota</taxon>
        <taxon>Clostridia</taxon>
        <taxon>Lachnospirales</taxon>
        <taxon>Lachnospiraceae</taxon>
        <taxon>Hungatella</taxon>
    </lineage>
</organism>
<gene>
    <name evidence="1" type="ORF">HMPREF9473_02996</name>
</gene>
<reference evidence="1 2" key="1">
    <citation type="submission" date="2011-08" db="EMBL/GenBank/DDBJ databases">
        <title>The Genome Sequence of Clostridium hathewayi WAL-18680.</title>
        <authorList>
            <consortium name="The Broad Institute Genome Sequencing Platform"/>
            <person name="Earl A."/>
            <person name="Ward D."/>
            <person name="Feldgarden M."/>
            <person name="Gevers D."/>
            <person name="Finegold S.M."/>
            <person name="Summanen P.H."/>
            <person name="Molitoris D.R."/>
            <person name="Song M."/>
            <person name="Daigneault M."/>
            <person name="Allen-Vercoe E."/>
            <person name="Young S.K."/>
            <person name="Zeng Q."/>
            <person name="Gargeya S."/>
            <person name="Fitzgerald M."/>
            <person name="Haas B."/>
            <person name="Abouelleil A."/>
            <person name="Alvarado L."/>
            <person name="Arachchi H.M."/>
            <person name="Berlin A."/>
            <person name="Brown A."/>
            <person name="Chapman S.B."/>
            <person name="Chen Z."/>
            <person name="Dunbar C."/>
            <person name="Freedman E."/>
            <person name="Gearin G."/>
            <person name="Gellesch M."/>
            <person name="Goldberg J."/>
            <person name="Griggs A."/>
            <person name="Gujja S."/>
            <person name="Heiman D."/>
            <person name="Howarth C."/>
            <person name="Larson L."/>
            <person name="Lui A."/>
            <person name="MacDonald P.J.P."/>
            <person name="Montmayeur A."/>
            <person name="Murphy C."/>
            <person name="Neiman D."/>
            <person name="Pearson M."/>
            <person name="Priest M."/>
            <person name="Roberts A."/>
            <person name="Saif S."/>
            <person name="Shea T."/>
            <person name="Shenoy N."/>
            <person name="Sisk P."/>
            <person name="Stolte C."/>
            <person name="Sykes S."/>
            <person name="Wortman J."/>
            <person name="Nusbaum C."/>
            <person name="Birren B."/>
        </authorList>
    </citation>
    <scope>NUCLEOTIDE SEQUENCE [LARGE SCALE GENOMIC DNA]</scope>
    <source>
        <strain evidence="1 2">WAL-18680</strain>
    </source>
</reference>
<evidence type="ECO:0008006" key="3">
    <source>
        <dbReference type="Google" id="ProtNLM"/>
    </source>
</evidence>
<dbReference type="AlphaFoldDB" id="G5IHL8"/>
<evidence type="ECO:0000313" key="2">
    <source>
        <dbReference type="Proteomes" id="UP000005384"/>
    </source>
</evidence>
<dbReference type="HOGENOM" id="CLU_157174_3_0_9"/>
<dbReference type="InterPro" id="IPR049215">
    <property type="entry name" value="DUF6809"/>
</dbReference>
<proteinExistence type="predicted"/>
<sequence>MKAILKQLYDGEIYPAEQFYPKVKEYKALRRKNFVHYESFTKKLETISPELSQEFTQIMDEQLSAIPLEISEMFIDGFRLGAKMVIEIYGNDITDEK</sequence>
<evidence type="ECO:0000313" key="1">
    <source>
        <dbReference type="EMBL" id="EHI59065.1"/>
    </source>
</evidence>
<dbReference type="Proteomes" id="UP000005384">
    <property type="component" value="Unassembled WGS sequence"/>
</dbReference>
<protein>
    <recommendedName>
        <fullName evidence="3">Phage protein</fullName>
    </recommendedName>
</protein>
<comment type="caution">
    <text evidence="1">The sequence shown here is derived from an EMBL/GenBank/DDBJ whole genome shotgun (WGS) entry which is preliminary data.</text>
</comment>
<name>G5IHL8_9FIRM</name>
<dbReference type="Pfam" id="PF20648">
    <property type="entry name" value="DUF6809"/>
    <property type="match status" value="1"/>
</dbReference>
<dbReference type="EMBL" id="ADLN01000078">
    <property type="protein sequence ID" value="EHI59065.1"/>
    <property type="molecule type" value="Genomic_DNA"/>
</dbReference>
<accession>G5IHL8</accession>
<dbReference type="OrthoDB" id="9795830at2"/>
<keyword evidence="2" id="KW-1185">Reference proteome</keyword>